<name>A0ACB8UZX0_9EURO</name>
<sequence>MVAIVSPVTEYDAAVALDEGLGQVFHKRMIENPTAIAITDEQGQSLTYEQVHNKAIELACRLAQTDFRRGERVGIVVQHGIWDAVTQVAIIYAGGTCVPLDPLLPDQQIQDRLERLRARRVLVDAANCKRNLPSLTLVPLWELNDEDRADEPSTVDCCYPVDTGLSHCTHLIHTSGTTSKPKAVQIIARSILHVAYYAPFEPVRKSDIVSHANNTSFDVALFDIWCPLVHGARIAVLSKTTLLDVPAMAAAIRQLGITIMATTTPLVNLAATTCPTAFATLRVLFTGGEVANLRAIGTILAKGPPKHFINAYGPTECCIYCLAREITMDDVTAGNLSIGHPIGHNVCFVADEEGNPLSDGEDGELLVGGPGVSPGYVNHPDKNVASFIDGMVDPQTGTHYRIYRTGDLVRRRIDGQHDFIGRRDHQVKIRGYRIELSAIDTVLMETGYFSEGVSMRVDSMEDGASSALVAFVVLGESSPPTFKADALTLLRVALPEHMVPHLEVIPKMPLNAHAKVDRQRLAEMYHQRREKYLHGLSQHSAKLSTREHLARLWATILATPLPQYTNEDDFFLLGGTSLQASILISRIEQELSTKISLLTLYDHSTLGELASVIDCHRGGFLDTVRNERDLWMADTLLADELQLPVRPVIDWRSETEGRVFLTGGTGFVGVFLLAALLAMPDVHQVGCLVRATDATAGRERLRAALTKYGLWREAFLPKILPLCGMLEDPWLGLGENRYHEIAEWASVIFHLGARVNYTQPYSLHRPANILGTVHVARMAVTGRHKGLHYCSSISCFGPTGLLTGAKMVYEDAPLLPHLEALPYDHGYAQSQWVADELLRRLMKRGFPIAVYRPGFITGDRQTGACNPDDFFSRLIRASLDLGCYPNLPNQRKEFVPVDYVVAAMLHISSSVFTLGHSFHLLPRRAMSIDMGEVMELLSQVRGVPMECLSYEAWIERLSASSHASLQPLLPMLAEKVHNGLSRWEIYENMPVYDDTNTTRALETYPGGLRCPCFDRKMMEKYVEYLNR</sequence>
<dbReference type="EMBL" id="JALBCA010000027">
    <property type="protein sequence ID" value="KAI2388971.1"/>
    <property type="molecule type" value="Genomic_DNA"/>
</dbReference>
<protein>
    <submittedName>
        <fullName evidence="1">Uncharacterized protein</fullName>
    </submittedName>
</protein>
<reference evidence="1" key="1">
    <citation type="journal article" date="2022" name="bioRxiv">
        <title>Population genetic analysis of Ophidiomyces ophidiicola, the causative agent of snake fungal disease, indicates recent introductions to the USA.</title>
        <authorList>
            <person name="Ladner J.T."/>
            <person name="Palmer J.M."/>
            <person name="Ettinger C.L."/>
            <person name="Stajich J.E."/>
            <person name="Farrell T.M."/>
            <person name="Glorioso B.M."/>
            <person name="Lawson B."/>
            <person name="Price S.J."/>
            <person name="Stengle A.G."/>
            <person name="Grear D.A."/>
            <person name="Lorch J.M."/>
        </authorList>
    </citation>
    <scope>NUCLEOTIDE SEQUENCE</scope>
    <source>
        <strain evidence="1">NWHC 24266-5</strain>
    </source>
</reference>
<accession>A0ACB8UZX0</accession>
<gene>
    <name evidence="1" type="ORF">LOY88_002344</name>
</gene>
<organism evidence="1">
    <name type="scientific">Ophidiomyces ophidiicola</name>
    <dbReference type="NCBI Taxonomy" id="1387563"/>
    <lineage>
        <taxon>Eukaryota</taxon>
        <taxon>Fungi</taxon>
        <taxon>Dikarya</taxon>
        <taxon>Ascomycota</taxon>
        <taxon>Pezizomycotina</taxon>
        <taxon>Eurotiomycetes</taxon>
        <taxon>Eurotiomycetidae</taxon>
        <taxon>Onygenales</taxon>
        <taxon>Onygenaceae</taxon>
        <taxon>Ophidiomyces</taxon>
    </lineage>
</organism>
<proteinExistence type="predicted"/>
<comment type="caution">
    <text evidence="1">The sequence shown here is derived from an EMBL/GenBank/DDBJ whole genome shotgun (WGS) entry which is preliminary data.</text>
</comment>
<evidence type="ECO:0000313" key="1">
    <source>
        <dbReference type="EMBL" id="KAI2388971.1"/>
    </source>
</evidence>